<feature type="transmembrane region" description="Helical" evidence="1">
    <location>
        <begin position="143"/>
        <end position="162"/>
    </location>
</feature>
<proteinExistence type="predicted"/>
<keyword evidence="1" id="KW-0472">Membrane</keyword>
<evidence type="ECO:0000313" key="2">
    <source>
        <dbReference type="EMBL" id="ORY11562.1"/>
    </source>
</evidence>
<feature type="transmembrane region" description="Helical" evidence="1">
    <location>
        <begin position="224"/>
        <end position="245"/>
    </location>
</feature>
<dbReference type="AlphaFoldDB" id="A0A1Y1ZMT9"/>
<feature type="transmembrane region" description="Helical" evidence="1">
    <location>
        <begin position="182"/>
        <end position="203"/>
    </location>
</feature>
<gene>
    <name evidence="2" type="ORF">LY90DRAFT_708778</name>
</gene>
<keyword evidence="3" id="KW-1185">Reference proteome</keyword>
<feature type="transmembrane region" description="Helical" evidence="1">
    <location>
        <begin position="43"/>
        <end position="60"/>
    </location>
</feature>
<comment type="caution">
    <text evidence="2">The sequence shown here is derived from an EMBL/GenBank/DDBJ whole genome shotgun (WGS) entry which is preliminary data.</text>
</comment>
<dbReference type="Proteomes" id="UP000193920">
    <property type="component" value="Unassembled WGS sequence"/>
</dbReference>
<feature type="transmembrane region" description="Helical" evidence="1">
    <location>
        <begin position="104"/>
        <end position="122"/>
    </location>
</feature>
<sequence>MNSTLSLQKNVNFDGLGRFREGGFCSTTYINFLIGFCAKTQDSFFYVNVLQFAIVTLMYVNVGKGRYWQILFYAALAGCIGSIIENGTVAYLCRKSEVENNIPRFKVITFFIAEFCWIVEEFSVPLLNLTKMKAFSKGKATKIVNYIIFGLLALFIIFRFGIGYHRMSSGLLSNNKIKAFHSLAFGVMAVADLICTFGILYFVKKHNQQENINTSNINHYIKRSSYIILVCVDVVGVCLSLFNFLIEHFGIPGEYLTPFHCVKCSFTLILACDALLFKYSVNTSSVHDSSNYRYADSYNYNSSFKNYNNKSRSNYNIDISNKSQNNPLSSITPYNYPSLDYGKSDSNNFQTKSIIKNYTNIKPSPVSNAYDPSTPDSENTYQTQQFGFLYPKDY</sequence>
<keyword evidence="1" id="KW-1133">Transmembrane helix</keyword>
<accession>A0A1Y1ZMT9</accession>
<dbReference type="EMBL" id="MCOG01000380">
    <property type="protein sequence ID" value="ORY11562.1"/>
    <property type="molecule type" value="Genomic_DNA"/>
</dbReference>
<evidence type="ECO:0000313" key="3">
    <source>
        <dbReference type="Proteomes" id="UP000193920"/>
    </source>
</evidence>
<evidence type="ECO:0000256" key="1">
    <source>
        <dbReference type="SAM" id="Phobius"/>
    </source>
</evidence>
<organism evidence="2 3">
    <name type="scientific">Neocallimastix californiae</name>
    <dbReference type="NCBI Taxonomy" id="1754190"/>
    <lineage>
        <taxon>Eukaryota</taxon>
        <taxon>Fungi</taxon>
        <taxon>Fungi incertae sedis</taxon>
        <taxon>Chytridiomycota</taxon>
        <taxon>Chytridiomycota incertae sedis</taxon>
        <taxon>Neocallimastigomycetes</taxon>
        <taxon>Neocallimastigales</taxon>
        <taxon>Neocallimastigaceae</taxon>
        <taxon>Neocallimastix</taxon>
    </lineage>
</organism>
<name>A0A1Y1ZMT9_9FUNG</name>
<reference evidence="2 3" key="1">
    <citation type="submission" date="2016-08" db="EMBL/GenBank/DDBJ databases">
        <title>A Parts List for Fungal Cellulosomes Revealed by Comparative Genomics.</title>
        <authorList>
            <consortium name="DOE Joint Genome Institute"/>
            <person name="Haitjema C.H."/>
            <person name="Gilmore S.P."/>
            <person name="Henske J.K."/>
            <person name="Solomon K.V."/>
            <person name="De Groot R."/>
            <person name="Kuo A."/>
            <person name="Mondo S.J."/>
            <person name="Salamov A.A."/>
            <person name="Labutti K."/>
            <person name="Zhao Z."/>
            <person name="Chiniquy J."/>
            <person name="Barry K."/>
            <person name="Brewer H.M."/>
            <person name="Purvine S.O."/>
            <person name="Wright A.T."/>
            <person name="Boxma B."/>
            <person name="Van Alen T."/>
            <person name="Hackstein J.H."/>
            <person name="Baker S.E."/>
            <person name="Grigoriev I.V."/>
            <person name="O'Malley M.A."/>
        </authorList>
    </citation>
    <scope>NUCLEOTIDE SEQUENCE [LARGE SCALE GENOMIC DNA]</scope>
    <source>
        <strain evidence="2 3">G1</strain>
    </source>
</reference>
<keyword evidence="1" id="KW-0812">Transmembrane</keyword>
<feature type="transmembrane region" description="Helical" evidence="1">
    <location>
        <begin position="67"/>
        <end position="84"/>
    </location>
</feature>
<protein>
    <submittedName>
        <fullName evidence="2">Uncharacterized protein</fullName>
    </submittedName>
</protein>